<keyword evidence="2" id="KW-1185">Reference proteome</keyword>
<sequence>MDHEYWVERLSGILIWNERDIRKILRVVSDSSHFTGLTVEETLDFLQHGCDEEIELLKQTYDWTLFKKQLISKLTKREITPPGLSVLHPDLMEEDYT</sequence>
<gene>
    <name evidence="1" type="ORF">EHO59_15400</name>
</gene>
<proteinExistence type="predicted"/>
<protein>
    <submittedName>
        <fullName evidence="1">Uncharacterized protein</fullName>
    </submittedName>
</protein>
<evidence type="ECO:0000313" key="2">
    <source>
        <dbReference type="Proteomes" id="UP000297453"/>
    </source>
</evidence>
<organism evidence="1 2">
    <name type="scientific">Leptospira semungkisensis</name>
    <dbReference type="NCBI Taxonomy" id="2484985"/>
    <lineage>
        <taxon>Bacteria</taxon>
        <taxon>Pseudomonadati</taxon>
        <taxon>Spirochaetota</taxon>
        <taxon>Spirochaetia</taxon>
        <taxon>Leptospirales</taxon>
        <taxon>Leptospiraceae</taxon>
        <taxon>Leptospira</taxon>
    </lineage>
</organism>
<name>A0A4R9FLI6_9LEPT</name>
<dbReference type="Proteomes" id="UP000297453">
    <property type="component" value="Unassembled WGS sequence"/>
</dbReference>
<reference evidence="1" key="1">
    <citation type="journal article" date="2019" name="PLoS Negl. Trop. Dis.">
        <title>Revisiting the worldwide diversity of Leptospira species in the environment.</title>
        <authorList>
            <person name="Vincent A.T."/>
            <person name="Schiettekatte O."/>
            <person name="Bourhy P."/>
            <person name="Veyrier F.J."/>
            <person name="Picardeau M."/>
        </authorList>
    </citation>
    <scope>NUCLEOTIDE SEQUENCE [LARGE SCALE GENOMIC DNA]</scope>
    <source>
        <strain evidence="1">SSS9</strain>
    </source>
</reference>
<dbReference type="AlphaFoldDB" id="A0A4R9FLI6"/>
<dbReference type="RefSeq" id="WP_135589351.1">
    <property type="nucleotide sequence ID" value="NZ_RQEP01000019.1"/>
</dbReference>
<comment type="caution">
    <text evidence="1">The sequence shown here is derived from an EMBL/GenBank/DDBJ whole genome shotgun (WGS) entry which is preliminary data.</text>
</comment>
<evidence type="ECO:0000313" key="1">
    <source>
        <dbReference type="EMBL" id="TGJ99260.1"/>
    </source>
</evidence>
<dbReference type="EMBL" id="RQEP01000019">
    <property type="protein sequence ID" value="TGJ99260.1"/>
    <property type="molecule type" value="Genomic_DNA"/>
</dbReference>
<dbReference type="OrthoDB" id="335532at2"/>
<accession>A0A4R9FLI6</accession>